<dbReference type="InterPro" id="IPR027417">
    <property type="entry name" value="P-loop_NTPase"/>
</dbReference>
<evidence type="ECO:0000256" key="3">
    <source>
        <dbReference type="ARBA" id="ARBA00022840"/>
    </source>
</evidence>
<dbReference type="InterPro" id="IPR003593">
    <property type="entry name" value="AAA+_ATPase"/>
</dbReference>
<name>A0A2Z4LNW6_9BACT</name>
<keyword evidence="3 4" id="KW-0067">ATP-binding</keyword>
<gene>
    <name evidence="4" type="ORF">DK849_02660</name>
</gene>
<keyword evidence="2" id="KW-0547">Nucleotide-binding</keyword>
<dbReference type="InterPro" id="IPR017871">
    <property type="entry name" value="ABC_transporter-like_CS"/>
</dbReference>
<organism evidence="4 5">
    <name type="scientific">Metamycoplasma cloacale</name>
    <dbReference type="NCBI Taxonomy" id="92401"/>
    <lineage>
        <taxon>Bacteria</taxon>
        <taxon>Bacillati</taxon>
        <taxon>Mycoplasmatota</taxon>
        <taxon>Mycoplasmoidales</taxon>
        <taxon>Metamycoplasmataceae</taxon>
        <taxon>Metamycoplasma</taxon>
    </lineage>
</organism>
<dbReference type="Pfam" id="PF00005">
    <property type="entry name" value="ABC_tran"/>
    <property type="match status" value="1"/>
</dbReference>
<reference evidence="5" key="1">
    <citation type="submission" date="2018-06" db="EMBL/GenBank/DDBJ databases">
        <title>Complete genome sequences of Mycoplasma anatis, M. anseris and M. cloacale type strains.</title>
        <authorList>
            <person name="Grozner D."/>
            <person name="Forro B."/>
            <person name="Sulyok K.M."/>
            <person name="Marton S."/>
            <person name="Kreizinger Z."/>
            <person name="Banyai K."/>
            <person name="Gyuranecz M."/>
        </authorList>
    </citation>
    <scope>NUCLEOTIDE SEQUENCE [LARGE SCALE GENOMIC DNA]</scope>
    <source>
        <strain evidence="5">NCTC 10199</strain>
    </source>
</reference>
<protein>
    <submittedName>
        <fullName evidence="4">ATP-binding cassette domain-containing protein</fullName>
    </submittedName>
</protein>
<dbReference type="SUPFAM" id="SSF52540">
    <property type="entry name" value="P-loop containing nucleoside triphosphate hydrolases"/>
    <property type="match status" value="1"/>
</dbReference>
<evidence type="ECO:0000256" key="1">
    <source>
        <dbReference type="ARBA" id="ARBA00022448"/>
    </source>
</evidence>
<dbReference type="RefSeq" id="WP_029330125.1">
    <property type="nucleotide sequence ID" value="NZ_CP030103.1"/>
</dbReference>
<dbReference type="GO" id="GO:0016887">
    <property type="term" value="F:ATP hydrolysis activity"/>
    <property type="evidence" value="ECO:0007669"/>
    <property type="project" value="InterPro"/>
</dbReference>
<dbReference type="PROSITE" id="PS00211">
    <property type="entry name" value="ABC_TRANSPORTER_1"/>
    <property type="match status" value="1"/>
</dbReference>
<dbReference type="SMART" id="SM00382">
    <property type="entry name" value="AAA"/>
    <property type="match status" value="1"/>
</dbReference>
<evidence type="ECO:0000313" key="4">
    <source>
        <dbReference type="EMBL" id="AWX42947.1"/>
    </source>
</evidence>
<dbReference type="PROSITE" id="PS50893">
    <property type="entry name" value="ABC_TRANSPORTER_2"/>
    <property type="match status" value="1"/>
</dbReference>
<proteinExistence type="predicted"/>
<dbReference type="Proteomes" id="UP000249865">
    <property type="component" value="Chromosome"/>
</dbReference>
<accession>A0A2Z4LNW6</accession>
<keyword evidence="1" id="KW-0813">Transport</keyword>
<dbReference type="AlphaFoldDB" id="A0A2Z4LNW6"/>
<dbReference type="GO" id="GO:0005524">
    <property type="term" value="F:ATP binding"/>
    <property type="evidence" value="ECO:0007669"/>
    <property type="project" value="UniProtKB-KW"/>
</dbReference>
<sequence length="243" mass="27806">MSFKIIEIKNVTASYATEEQPILSDLNLDINSGEMVAIIGKSGAGKTSFFNLLLNQLKIKQGELFLFNKNIVNIKKREYKKILKNVGFLTQEANLIPLLNVFENISHAFSHYKTKLHAWFNWLTADQKIEIMNTLESLNLFSKTYTQVSQLSGGEKQRVEIAKLILQKASLILADEPTANLDIENSKEVINLLKDIKKKYQTTILVNIHDLSLIKNNFDRVFFVKNQTIKEVSDLENLDLLFN</sequence>
<dbReference type="KEGG" id="mclo:DK849_02660"/>
<dbReference type="InterPro" id="IPR003439">
    <property type="entry name" value="ABC_transporter-like_ATP-bd"/>
</dbReference>
<keyword evidence="5" id="KW-1185">Reference proteome</keyword>
<dbReference type="Gene3D" id="3.40.50.300">
    <property type="entry name" value="P-loop containing nucleotide triphosphate hydrolases"/>
    <property type="match status" value="1"/>
</dbReference>
<dbReference type="EMBL" id="CP030103">
    <property type="protein sequence ID" value="AWX42947.1"/>
    <property type="molecule type" value="Genomic_DNA"/>
</dbReference>
<dbReference type="InterPro" id="IPR050153">
    <property type="entry name" value="Metal_Ion_Import_ABC"/>
</dbReference>
<evidence type="ECO:0000313" key="5">
    <source>
        <dbReference type="Proteomes" id="UP000249865"/>
    </source>
</evidence>
<dbReference type="PANTHER" id="PTHR42734">
    <property type="entry name" value="METAL TRANSPORT SYSTEM ATP-BINDING PROTEIN TM_0124-RELATED"/>
    <property type="match status" value="1"/>
</dbReference>
<evidence type="ECO:0000256" key="2">
    <source>
        <dbReference type="ARBA" id="ARBA00022741"/>
    </source>
</evidence>
<dbReference type="OrthoDB" id="389713at2"/>